<dbReference type="GO" id="GO:0030688">
    <property type="term" value="C:preribosome, small subunit precursor"/>
    <property type="evidence" value="ECO:0007669"/>
    <property type="project" value="TreeGrafter"/>
</dbReference>
<dbReference type="GO" id="GO:0003723">
    <property type="term" value="F:RNA binding"/>
    <property type="evidence" value="ECO:0007669"/>
    <property type="project" value="InterPro"/>
</dbReference>
<dbReference type="GO" id="GO:0030686">
    <property type="term" value="C:90S preribosome"/>
    <property type="evidence" value="ECO:0007669"/>
    <property type="project" value="TreeGrafter"/>
</dbReference>
<dbReference type="GO" id="GO:0000472">
    <property type="term" value="P:endonucleolytic cleavage to generate mature 5'-end of SSU-rRNA from (SSU-rRNA, 5.8S rRNA, LSU-rRNA)"/>
    <property type="evidence" value="ECO:0007669"/>
    <property type="project" value="TreeGrafter"/>
</dbReference>
<evidence type="ECO:0000313" key="3">
    <source>
        <dbReference type="Proteomes" id="UP000292052"/>
    </source>
</evidence>
<dbReference type="SUPFAM" id="SSF48371">
    <property type="entry name" value="ARM repeat"/>
    <property type="match status" value="1"/>
</dbReference>
<dbReference type="Proteomes" id="UP000292052">
    <property type="component" value="Unassembled WGS sequence"/>
</dbReference>
<organism evidence="2 3">
    <name type="scientific">Asbolus verrucosus</name>
    <name type="common">Desert ironclad beetle</name>
    <dbReference type="NCBI Taxonomy" id="1661398"/>
    <lineage>
        <taxon>Eukaryota</taxon>
        <taxon>Metazoa</taxon>
        <taxon>Ecdysozoa</taxon>
        <taxon>Arthropoda</taxon>
        <taxon>Hexapoda</taxon>
        <taxon>Insecta</taxon>
        <taxon>Pterygota</taxon>
        <taxon>Neoptera</taxon>
        <taxon>Endopterygota</taxon>
        <taxon>Coleoptera</taxon>
        <taxon>Polyphaga</taxon>
        <taxon>Cucujiformia</taxon>
        <taxon>Tenebrionidae</taxon>
        <taxon>Pimeliinae</taxon>
        <taxon>Asbolus</taxon>
    </lineage>
</organism>
<dbReference type="GO" id="GO:0000480">
    <property type="term" value="P:endonucleolytic cleavage in 5'-ETS of tricistronic rRNA transcript (SSU-rRNA, 5.8S rRNA, LSU-rRNA)"/>
    <property type="evidence" value="ECO:0007669"/>
    <property type="project" value="TreeGrafter"/>
</dbReference>
<gene>
    <name evidence="2" type="ORF">BDFB_004216</name>
</gene>
<proteinExistence type="predicted"/>
<dbReference type="Pfam" id="PF22493">
    <property type="entry name" value="PUF_NOP9"/>
    <property type="match status" value="2"/>
</dbReference>
<keyword evidence="3" id="KW-1185">Reference proteome</keyword>
<dbReference type="InterPro" id="IPR016024">
    <property type="entry name" value="ARM-type_fold"/>
</dbReference>
<comment type="caution">
    <text evidence="2">The sequence shown here is derived from an EMBL/GenBank/DDBJ whole genome shotgun (WGS) entry which is preliminary data.</text>
</comment>
<dbReference type="Gene3D" id="1.25.10.10">
    <property type="entry name" value="Leucine-rich Repeat Variant"/>
    <property type="match status" value="2"/>
</dbReference>
<dbReference type="PANTHER" id="PTHR13102:SF0">
    <property type="entry name" value="NUCLEOLAR PROTEIN 9"/>
    <property type="match status" value="1"/>
</dbReference>
<dbReference type="OrthoDB" id="9987665at2759"/>
<evidence type="ECO:0000313" key="2">
    <source>
        <dbReference type="EMBL" id="RZC39239.1"/>
    </source>
</evidence>
<dbReference type="STRING" id="1661398.A0A482W3B4"/>
<sequence length="578" mass="66120">MFQEIAPKNDRYKRKRKKSFLKNARKYAKKGCYGRGSQLDPDTYQYFVRIMEAYREGFDTDEDKSIFVNNVFEQTNDQEINCCCNQVGCRVVELLLPFANNGVVERFMCVFGGELRPLCSDRFASHVLETLVRQAGGYSLKLNTDSEDFQVKCKEFVIKVSKFLLNNLEDYIWDTYGSHVIRTCLEALAHITKPENATNIELPEEYIAIITEYGERIMHWPQFGELSKTELTSGFLQVLLKALKKTNKKLLKKILQKLTSENFAPESEEQTNSDMLQSVFLSKSTLMVLETTLEVAKAKIFTQLYLKCFAGCLVKLATTRSTNFTVQKLVINCKEKSEFEAIFDELVNSFGDIVKCGHTGVIWALAQGCKKFAAKQGSFVQNLMKSLDCFEPEERQNHFVLCLSKFMSHDSPEKGSNANLEKDKLNLHGTLILQLILEFNKPIKIVNSILNMEQNELKGLFSNTMGSHIVDSYVKSVFVGEKSREKLVRKMKGAYQDLASTKYGSRSFEAIWNAANIKNKLSIMEELAYKDASWSNSEYGKIIANKINLVLYKRNKEEWKSSLNTVNKVEDLFADILK</sequence>
<dbReference type="InterPro" id="IPR001313">
    <property type="entry name" value="Pumilio_RNA-bd_rpt"/>
</dbReference>
<dbReference type="GO" id="GO:0000447">
    <property type="term" value="P:endonucleolytic cleavage in ITS1 to separate SSU-rRNA from 5.8S rRNA and LSU-rRNA from tricistronic rRNA transcript (SSU-rRNA, 5.8S rRNA, LSU-rRNA)"/>
    <property type="evidence" value="ECO:0007669"/>
    <property type="project" value="TreeGrafter"/>
</dbReference>
<dbReference type="EMBL" id="QDEB01036221">
    <property type="protein sequence ID" value="RZC39239.1"/>
    <property type="molecule type" value="Genomic_DNA"/>
</dbReference>
<evidence type="ECO:0008006" key="4">
    <source>
        <dbReference type="Google" id="ProtNLM"/>
    </source>
</evidence>
<evidence type="ECO:0000256" key="1">
    <source>
        <dbReference type="ARBA" id="ARBA00022737"/>
    </source>
</evidence>
<dbReference type="PANTHER" id="PTHR13102">
    <property type="entry name" value="NUCLEOLAR PROTEIN 9"/>
    <property type="match status" value="1"/>
</dbReference>
<dbReference type="InterPro" id="IPR011989">
    <property type="entry name" value="ARM-like"/>
</dbReference>
<dbReference type="InterPro" id="IPR040000">
    <property type="entry name" value="NOP9"/>
</dbReference>
<dbReference type="AlphaFoldDB" id="A0A482W3B4"/>
<name>A0A482W3B4_ASBVE</name>
<reference evidence="2 3" key="1">
    <citation type="submission" date="2017-03" db="EMBL/GenBank/DDBJ databases">
        <title>Genome of the blue death feigning beetle - Asbolus verrucosus.</title>
        <authorList>
            <person name="Rider S.D."/>
        </authorList>
    </citation>
    <scope>NUCLEOTIDE SEQUENCE [LARGE SCALE GENOMIC DNA]</scope>
    <source>
        <strain evidence="2">Butters</strain>
        <tissue evidence="2">Head and leg muscle</tissue>
    </source>
</reference>
<dbReference type="GO" id="GO:0000056">
    <property type="term" value="P:ribosomal small subunit export from nucleus"/>
    <property type="evidence" value="ECO:0007669"/>
    <property type="project" value="TreeGrafter"/>
</dbReference>
<keyword evidence="1" id="KW-0677">Repeat</keyword>
<protein>
    <recommendedName>
        <fullName evidence="4">Nucleolar protein 9</fullName>
    </recommendedName>
</protein>
<dbReference type="SMART" id="SM00025">
    <property type="entry name" value="Pumilio"/>
    <property type="match status" value="5"/>
</dbReference>
<accession>A0A482W3B4</accession>
<dbReference type="GO" id="GO:0005730">
    <property type="term" value="C:nucleolus"/>
    <property type="evidence" value="ECO:0007669"/>
    <property type="project" value="TreeGrafter"/>
</dbReference>